<dbReference type="InterPro" id="IPR001034">
    <property type="entry name" value="DeoR_HTH"/>
</dbReference>
<dbReference type="InterPro" id="IPR057727">
    <property type="entry name" value="WCX_dom"/>
</dbReference>
<dbReference type="InterPro" id="IPR036390">
    <property type="entry name" value="WH_DNA-bd_sf"/>
</dbReference>
<proteinExistence type="predicted"/>
<keyword evidence="1" id="KW-0805">Transcription regulation</keyword>
<dbReference type="SUPFAM" id="SSF46785">
    <property type="entry name" value="Winged helix' DNA-binding domain"/>
    <property type="match status" value="1"/>
</dbReference>
<dbReference type="InterPro" id="IPR036388">
    <property type="entry name" value="WH-like_DNA-bd_sf"/>
</dbReference>
<keyword evidence="5" id="KW-1185">Reference proteome</keyword>
<dbReference type="PANTHER" id="PTHR34580">
    <property type="match status" value="1"/>
</dbReference>
<dbReference type="InterPro" id="IPR013196">
    <property type="entry name" value="HTH_11"/>
</dbReference>
<gene>
    <name evidence="4" type="ORF">SAMN04488123_105184</name>
</gene>
<dbReference type="Gene3D" id="1.10.10.10">
    <property type="entry name" value="Winged helix-like DNA-binding domain superfamily/Winged helix DNA-binding domain"/>
    <property type="match status" value="1"/>
</dbReference>
<evidence type="ECO:0000313" key="4">
    <source>
        <dbReference type="EMBL" id="SDI74725.1"/>
    </source>
</evidence>
<sequence>MTDPSYSREFLKTERLLTIIRLLQEQATITARELAEYCHTTVRTIYRDMKEIEGLGIQYISEGKHGYRLLQNPGSPYRYLSKEEWLALTVYPQMSQEITKREHPFHQAYRSGVEKMKSMIHDRDAGDVTTLRQELGNRIRFHDQAGDKDTNDVMPALFQAITENQVLEIEYYAIYRDQVTIRSIHPYYIIPRSGHLYVIGYCASREDYRVFRLNRIHSAHVLADTFTIAEDFDIEEYLSARWSIFADDEEETTFVVRFNEDIARYVQEFNFYADTELITEEEGSLLLTTTLQSKKEFVRWVRSFGLDAELLEPQYIREELYHFHKRQSERYQKFFSDP</sequence>
<name>A0A1G8N3N2_9BACI</name>
<dbReference type="RefSeq" id="WP_090397812.1">
    <property type="nucleotide sequence ID" value="NZ_FNEN01000005.1"/>
</dbReference>
<dbReference type="GO" id="GO:0003700">
    <property type="term" value="F:DNA-binding transcription factor activity"/>
    <property type="evidence" value="ECO:0007669"/>
    <property type="project" value="InterPro"/>
</dbReference>
<feature type="domain" description="HTH deoR-type" evidence="3">
    <location>
        <begin position="12"/>
        <end position="67"/>
    </location>
</feature>
<accession>A0A1G8N3N2</accession>
<keyword evidence="2" id="KW-0804">Transcription</keyword>
<dbReference type="Proteomes" id="UP000198853">
    <property type="component" value="Unassembled WGS sequence"/>
</dbReference>
<dbReference type="InterPro" id="IPR051534">
    <property type="entry name" value="CBASS_pafABC_assoc_protein"/>
</dbReference>
<reference evidence="4 5" key="1">
    <citation type="submission" date="2016-10" db="EMBL/GenBank/DDBJ databases">
        <authorList>
            <person name="de Groot N.N."/>
        </authorList>
    </citation>
    <scope>NUCLEOTIDE SEQUENCE [LARGE SCALE GENOMIC DNA]</scope>
    <source>
        <strain evidence="4 5">DSM 21771</strain>
    </source>
</reference>
<dbReference type="Pfam" id="PF25583">
    <property type="entry name" value="WCX"/>
    <property type="match status" value="1"/>
</dbReference>
<dbReference type="GO" id="GO:0003677">
    <property type="term" value="F:DNA binding"/>
    <property type="evidence" value="ECO:0007669"/>
    <property type="project" value="UniProtKB-KW"/>
</dbReference>
<protein>
    <submittedName>
        <fullName evidence="4">Predicted DNA-binding transcriptional regulator YafY, contains an HTH and WYL domains</fullName>
    </submittedName>
</protein>
<dbReference type="PANTHER" id="PTHR34580:SF1">
    <property type="entry name" value="PROTEIN PAFC"/>
    <property type="match status" value="1"/>
</dbReference>
<dbReference type="InterPro" id="IPR026881">
    <property type="entry name" value="WYL_dom"/>
</dbReference>
<dbReference type="PROSITE" id="PS51000">
    <property type="entry name" value="HTH_DEOR_2"/>
    <property type="match status" value="1"/>
</dbReference>
<evidence type="ECO:0000256" key="1">
    <source>
        <dbReference type="ARBA" id="ARBA00023015"/>
    </source>
</evidence>
<evidence type="ECO:0000259" key="3">
    <source>
        <dbReference type="PROSITE" id="PS51000"/>
    </source>
</evidence>
<evidence type="ECO:0000256" key="2">
    <source>
        <dbReference type="ARBA" id="ARBA00023163"/>
    </source>
</evidence>
<dbReference type="AlphaFoldDB" id="A0A1G8N3N2"/>
<dbReference type="OrthoDB" id="9815009at2"/>
<dbReference type="Pfam" id="PF08279">
    <property type="entry name" value="HTH_11"/>
    <property type="match status" value="1"/>
</dbReference>
<dbReference type="PROSITE" id="PS52050">
    <property type="entry name" value="WYL"/>
    <property type="match status" value="1"/>
</dbReference>
<organism evidence="4 5">
    <name type="scientific">Natribacillus halophilus</name>
    <dbReference type="NCBI Taxonomy" id="549003"/>
    <lineage>
        <taxon>Bacteria</taxon>
        <taxon>Bacillati</taxon>
        <taxon>Bacillota</taxon>
        <taxon>Bacilli</taxon>
        <taxon>Bacillales</taxon>
        <taxon>Bacillaceae</taxon>
        <taxon>Natribacillus</taxon>
    </lineage>
</organism>
<evidence type="ECO:0000313" key="5">
    <source>
        <dbReference type="Proteomes" id="UP000198853"/>
    </source>
</evidence>
<dbReference type="EMBL" id="FNEN01000005">
    <property type="protein sequence ID" value="SDI74725.1"/>
    <property type="molecule type" value="Genomic_DNA"/>
</dbReference>
<keyword evidence="4" id="KW-0238">DNA-binding</keyword>
<dbReference type="Pfam" id="PF13280">
    <property type="entry name" value="WYL"/>
    <property type="match status" value="1"/>
</dbReference>